<dbReference type="KEGG" id="tsy:THSYN_12025"/>
<dbReference type="Proteomes" id="UP000232638">
    <property type="component" value="Chromosome"/>
</dbReference>
<name>A0A2K8UGR3_9GAMM</name>
<evidence type="ECO:0000313" key="3">
    <source>
        <dbReference type="Proteomes" id="UP000232638"/>
    </source>
</evidence>
<dbReference type="Gene3D" id="3.90.1580.10">
    <property type="entry name" value="paralog of FGE (formylglycine-generating enzyme)"/>
    <property type="match status" value="1"/>
</dbReference>
<dbReference type="SUPFAM" id="SSF56436">
    <property type="entry name" value="C-type lectin-like"/>
    <property type="match status" value="1"/>
</dbReference>
<dbReference type="InterPro" id="IPR005532">
    <property type="entry name" value="SUMF_dom"/>
</dbReference>
<organism evidence="2 3">
    <name type="scientific">Candidatus Thiodictyon syntrophicum</name>
    <dbReference type="NCBI Taxonomy" id="1166950"/>
    <lineage>
        <taxon>Bacteria</taxon>
        <taxon>Pseudomonadati</taxon>
        <taxon>Pseudomonadota</taxon>
        <taxon>Gammaproteobacteria</taxon>
        <taxon>Chromatiales</taxon>
        <taxon>Chromatiaceae</taxon>
        <taxon>Thiodictyon</taxon>
    </lineage>
</organism>
<protein>
    <recommendedName>
        <fullName evidence="1">Sulfatase-modifying factor enzyme-like domain-containing protein</fullName>
    </recommendedName>
</protein>
<dbReference type="AlphaFoldDB" id="A0A2K8UGR3"/>
<accession>A0A2K8UGR3</accession>
<dbReference type="EMBL" id="CP020370">
    <property type="protein sequence ID" value="AUB84740.1"/>
    <property type="molecule type" value="Genomic_DNA"/>
</dbReference>
<dbReference type="InterPro" id="IPR042095">
    <property type="entry name" value="SUMF_sf"/>
</dbReference>
<dbReference type="Pfam" id="PF03781">
    <property type="entry name" value="FGE-sulfatase"/>
    <property type="match status" value="1"/>
</dbReference>
<dbReference type="GO" id="GO:0120147">
    <property type="term" value="F:formylglycine-generating oxidase activity"/>
    <property type="evidence" value="ECO:0007669"/>
    <property type="project" value="TreeGrafter"/>
</dbReference>
<evidence type="ECO:0000259" key="1">
    <source>
        <dbReference type="Pfam" id="PF03781"/>
    </source>
</evidence>
<proteinExistence type="predicted"/>
<evidence type="ECO:0000313" key="2">
    <source>
        <dbReference type="EMBL" id="AUB84740.1"/>
    </source>
</evidence>
<reference evidence="2 3" key="1">
    <citation type="submission" date="2017-03" db="EMBL/GenBank/DDBJ databases">
        <title>Complete genome sequence of Candidatus 'Thiodictyon syntrophicum' sp. nov. strain Cad16T, a photolithoautotroph purple sulfur bacterium isolated from an alpine meromictic lake.</title>
        <authorList>
            <person name="Luedin S.M."/>
            <person name="Pothier J.F."/>
            <person name="Danza F."/>
            <person name="Storelli N."/>
            <person name="Wittwer M."/>
            <person name="Tonolla M."/>
        </authorList>
    </citation>
    <scope>NUCLEOTIDE SEQUENCE [LARGE SCALE GENOMIC DNA]</scope>
    <source>
        <strain evidence="2 3">Cad16T</strain>
    </source>
</reference>
<feature type="domain" description="Sulfatase-modifying factor enzyme-like" evidence="1">
    <location>
        <begin position="1"/>
        <end position="233"/>
    </location>
</feature>
<sequence length="244" mass="26913">MVRIAEGSFLMGSPWGEPERDNNEGPQHHVQVPAFELGKYEVTFDQWDACVSAGGCTHRPQDQGWGRGTRPVVNVSWDDAQGYVKWLSTQTGKQYRLPSEAEWEYAARAGTTTPFSTGNCITTAQANYNGNYDYADCGAKTGVWLQKTQPVGSYPANRWGLYDMHGNAVEWVQDSWHTNYQGAPGDGSAWEDAGGRERVLRGGGWTSDGRSCRSAIRGGDDPGRRYDFFGFRLSRGSSPPGRGQ</sequence>
<keyword evidence="3" id="KW-1185">Reference proteome</keyword>
<gene>
    <name evidence="2" type="ORF">THSYN_12025</name>
</gene>
<dbReference type="PANTHER" id="PTHR23150">
    <property type="entry name" value="SULFATASE MODIFYING FACTOR 1, 2"/>
    <property type="match status" value="1"/>
</dbReference>
<dbReference type="InterPro" id="IPR016187">
    <property type="entry name" value="CTDL_fold"/>
</dbReference>
<dbReference type="OrthoDB" id="9768004at2"/>
<dbReference type="PANTHER" id="PTHR23150:SF35">
    <property type="entry name" value="BLL6746 PROTEIN"/>
    <property type="match status" value="1"/>
</dbReference>
<dbReference type="InterPro" id="IPR051043">
    <property type="entry name" value="Sulfatase_Mod_Factor_Kinase"/>
</dbReference>